<feature type="compositionally biased region" description="Polar residues" evidence="6">
    <location>
        <begin position="1"/>
        <end position="12"/>
    </location>
</feature>
<gene>
    <name evidence="7" type="ORF">LAQU0_S18e00342g</name>
</gene>
<dbReference type="OrthoDB" id="412109at2759"/>
<feature type="region of interest" description="Disordered" evidence="6">
    <location>
        <begin position="30"/>
        <end position="118"/>
    </location>
</feature>
<dbReference type="PANTHER" id="PTHR15263">
    <property type="entry name" value="I-KAPPA-B-LIKE PROTEIN IKBL"/>
    <property type="match status" value="1"/>
</dbReference>
<dbReference type="EMBL" id="LN890534">
    <property type="protein sequence ID" value="CUS24618.1"/>
    <property type="molecule type" value="Genomic_DNA"/>
</dbReference>
<keyword evidence="3" id="KW-0677">Repeat</keyword>
<evidence type="ECO:0000313" key="8">
    <source>
        <dbReference type="Proteomes" id="UP000236544"/>
    </source>
</evidence>
<evidence type="ECO:0000256" key="1">
    <source>
        <dbReference type="ARBA" id="ARBA00004123"/>
    </source>
</evidence>
<feature type="region of interest" description="Disordered" evidence="6">
    <location>
        <begin position="1"/>
        <end position="20"/>
    </location>
</feature>
<dbReference type="Proteomes" id="UP000236544">
    <property type="component" value="Unassembled WGS sequence"/>
</dbReference>
<keyword evidence="5" id="KW-0539">Nucleus</keyword>
<keyword evidence="4" id="KW-0040">ANK repeat</keyword>
<evidence type="ECO:0000313" key="7">
    <source>
        <dbReference type="EMBL" id="CUS24618.1"/>
    </source>
</evidence>
<keyword evidence="2" id="KW-0597">Phosphoprotein</keyword>
<reference evidence="8" key="1">
    <citation type="submission" date="2015-10" db="EMBL/GenBank/DDBJ databases">
        <authorList>
            <person name="Devillers H."/>
        </authorList>
    </citation>
    <scope>NUCLEOTIDE SEQUENCE [LARGE SCALE GENOMIC DNA]</scope>
</reference>
<organism evidence="7 8">
    <name type="scientific">Lachancea quebecensis</name>
    <dbReference type="NCBI Taxonomy" id="1654605"/>
    <lineage>
        <taxon>Eukaryota</taxon>
        <taxon>Fungi</taxon>
        <taxon>Dikarya</taxon>
        <taxon>Ascomycota</taxon>
        <taxon>Saccharomycotina</taxon>
        <taxon>Saccharomycetes</taxon>
        <taxon>Saccharomycetales</taxon>
        <taxon>Saccharomycetaceae</taxon>
        <taxon>Lachancea</taxon>
    </lineage>
</organism>
<sequence length="274" mass="30697">MGFSQDYLSASESSDDDEFKYFKPVYVRRRSEKHHTPPEGKGQNAVCSDSAKAGDCQKAPAIQSPQPRPGLYNLKDPGTGAFLKKEELPALGHKRTPPDRPSSQQQKRSHTKISGPTYEYGDPINGYQFVGSRNDYEKFIRAGKSSSSSAGEDDTNYIDSRIFDRVSVHSKRYSRSDDIAIYWALEPGATRAPLPGAPHVEDVPIQNIDKASLADFLEKSALTLRLPLRDVLKQQRVAWHPDKVFRGSARANANTTEKVTRIFQVINSLWEENQ</sequence>
<proteinExistence type="predicted"/>
<evidence type="ECO:0000256" key="3">
    <source>
        <dbReference type="ARBA" id="ARBA00022737"/>
    </source>
</evidence>
<dbReference type="PANTHER" id="PTHR15263:SF1">
    <property type="entry name" value="NF-KAPPA-B INHIBITOR-LIKE PROTEIN 1"/>
    <property type="match status" value="1"/>
</dbReference>
<evidence type="ECO:0000256" key="5">
    <source>
        <dbReference type="ARBA" id="ARBA00023242"/>
    </source>
</evidence>
<keyword evidence="8" id="KW-1185">Reference proteome</keyword>
<evidence type="ECO:0000256" key="2">
    <source>
        <dbReference type="ARBA" id="ARBA00022553"/>
    </source>
</evidence>
<evidence type="ECO:0000256" key="4">
    <source>
        <dbReference type="ARBA" id="ARBA00023043"/>
    </source>
</evidence>
<evidence type="ECO:0000256" key="6">
    <source>
        <dbReference type="SAM" id="MobiDB-lite"/>
    </source>
</evidence>
<accession>A0A0P1KWF9</accession>
<protein>
    <submittedName>
        <fullName evidence="7">LAQU0S18e00342g1_1</fullName>
    </submittedName>
</protein>
<dbReference type="AlphaFoldDB" id="A0A0P1KWF9"/>
<comment type="subcellular location">
    <subcellularLocation>
        <location evidence="1">Nucleus</location>
    </subcellularLocation>
</comment>
<name>A0A0P1KWF9_9SACH</name>
<dbReference type="InterPro" id="IPR038753">
    <property type="entry name" value="NFKBIL1"/>
</dbReference>
<dbReference type="GO" id="GO:0005634">
    <property type="term" value="C:nucleus"/>
    <property type="evidence" value="ECO:0007669"/>
    <property type="project" value="UniProtKB-SubCell"/>
</dbReference>
<dbReference type="GO" id="GO:0043124">
    <property type="term" value="P:negative regulation of canonical NF-kappaB signal transduction"/>
    <property type="evidence" value="ECO:0007669"/>
    <property type="project" value="InterPro"/>
</dbReference>